<comment type="similarity">
    <text evidence="7">Belongs to the DNA mismatch repair MutS family. MutS2 subfamily.</text>
</comment>
<evidence type="ECO:0000256" key="7">
    <source>
        <dbReference type="HAMAP-Rule" id="MF_00092"/>
    </source>
</evidence>
<gene>
    <name evidence="7" type="primary">mutS2</name>
    <name evidence="7" type="synonym">rqcU</name>
    <name evidence="10" type="ORF">SAMN06269173_104169</name>
</gene>
<reference evidence="11" key="1">
    <citation type="submission" date="2017-06" db="EMBL/GenBank/DDBJ databases">
        <authorList>
            <person name="Varghese N."/>
            <person name="Submissions S."/>
        </authorList>
    </citation>
    <scope>NUCLEOTIDE SEQUENCE [LARGE SCALE GENOMIC DNA]</scope>
    <source>
        <strain evidence="11">DSM 28041</strain>
    </source>
</reference>
<feature type="binding site" evidence="7">
    <location>
        <begin position="368"/>
        <end position="375"/>
    </location>
    <ligand>
        <name>ATP</name>
        <dbReference type="ChEBI" id="CHEBI:30616"/>
    </ligand>
</feature>
<dbReference type="FunFam" id="3.40.50.300:FF:001531">
    <property type="entry name" value="Endonuclease MutS2"/>
    <property type="match status" value="1"/>
</dbReference>
<dbReference type="Proteomes" id="UP000198310">
    <property type="component" value="Unassembled WGS sequence"/>
</dbReference>
<dbReference type="InterPro" id="IPR036063">
    <property type="entry name" value="Smr_dom_sf"/>
</dbReference>
<evidence type="ECO:0000256" key="8">
    <source>
        <dbReference type="SAM" id="Coils"/>
    </source>
</evidence>
<dbReference type="EMBL" id="FZNS01000004">
    <property type="protein sequence ID" value="SNR59129.1"/>
    <property type="molecule type" value="Genomic_DNA"/>
</dbReference>
<dbReference type="GO" id="GO:0004519">
    <property type="term" value="F:endonuclease activity"/>
    <property type="evidence" value="ECO:0007669"/>
    <property type="project" value="UniProtKB-UniRule"/>
</dbReference>
<dbReference type="EC" id="3.1.-.-" evidence="7"/>
<keyword evidence="1 7" id="KW-0699">rRNA-binding</keyword>
<dbReference type="InterPro" id="IPR045076">
    <property type="entry name" value="MutS"/>
</dbReference>
<dbReference type="GO" id="GO:0016887">
    <property type="term" value="F:ATP hydrolysis activity"/>
    <property type="evidence" value="ECO:0007669"/>
    <property type="project" value="InterPro"/>
</dbReference>
<dbReference type="GO" id="GO:0030983">
    <property type="term" value="F:mismatched DNA binding"/>
    <property type="evidence" value="ECO:0007669"/>
    <property type="project" value="InterPro"/>
</dbReference>
<dbReference type="GO" id="GO:0019843">
    <property type="term" value="F:rRNA binding"/>
    <property type="evidence" value="ECO:0007669"/>
    <property type="project" value="UniProtKB-UniRule"/>
</dbReference>
<organism evidence="10 11">
    <name type="scientific">Hymenobacter mucosus</name>
    <dbReference type="NCBI Taxonomy" id="1411120"/>
    <lineage>
        <taxon>Bacteria</taxon>
        <taxon>Pseudomonadati</taxon>
        <taxon>Bacteroidota</taxon>
        <taxon>Cytophagia</taxon>
        <taxon>Cytophagales</taxon>
        <taxon>Hymenobacteraceae</taxon>
        <taxon>Hymenobacter</taxon>
    </lineage>
</organism>
<dbReference type="SMART" id="SM00533">
    <property type="entry name" value="MUTSd"/>
    <property type="match status" value="1"/>
</dbReference>
<accession>A0A238XMD2</accession>
<keyword evidence="7" id="KW-0540">Nuclease</keyword>
<dbReference type="Gene3D" id="3.30.1370.110">
    <property type="match status" value="1"/>
</dbReference>
<dbReference type="PROSITE" id="PS50828">
    <property type="entry name" value="SMR"/>
    <property type="match status" value="1"/>
</dbReference>
<dbReference type="Pfam" id="PF00488">
    <property type="entry name" value="MutS_V"/>
    <property type="match status" value="1"/>
</dbReference>
<dbReference type="Pfam" id="PF20297">
    <property type="entry name" value="MSSS"/>
    <property type="match status" value="1"/>
</dbReference>
<evidence type="ECO:0000256" key="6">
    <source>
        <dbReference type="ARBA" id="ARBA00023125"/>
    </source>
</evidence>
<dbReference type="PANTHER" id="PTHR48466:SF2">
    <property type="entry name" value="OS10G0509000 PROTEIN"/>
    <property type="match status" value="1"/>
</dbReference>
<evidence type="ECO:0000256" key="3">
    <source>
        <dbReference type="ARBA" id="ARBA00022801"/>
    </source>
</evidence>
<evidence type="ECO:0000313" key="10">
    <source>
        <dbReference type="EMBL" id="SNR59129.1"/>
    </source>
</evidence>
<dbReference type="PANTHER" id="PTHR48466">
    <property type="entry name" value="OS10G0509000 PROTEIN-RELATED"/>
    <property type="match status" value="1"/>
</dbReference>
<dbReference type="HAMAP" id="MF_00092">
    <property type="entry name" value="MutS2"/>
    <property type="match status" value="1"/>
</dbReference>
<dbReference type="InterPro" id="IPR007696">
    <property type="entry name" value="DNA_mismatch_repair_MutS_core"/>
</dbReference>
<dbReference type="InterPro" id="IPR000432">
    <property type="entry name" value="DNA_mismatch_repair_MutS_C"/>
</dbReference>
<dbReference type="SMART" id="SM00463">
    <property type="entry name" value="SMR"/>
    <property type="match status" value="1"/>
</dbReference>
<comment type="function">
    <text evidence="7">Acts as a ribosome collision sensor, splitting the ribosome into its 2 subunits. Detects stalled/collided 70S ribosomes which it binds and splits by an ATP-hydrolysis driven conformational change. Acts upstream of the ribosome quality control system (RQC), a ribosome-associated complex that mediates the extraction of incompletely synthesized nascent chains from stalled ribosomes and their subsequent degradation. Probably generates substrates for RQC.</text>
</comment>
<dbReference type="PIRSF" id="PIRSF005814">
    <property type="entry name" value="MutS_YshD"/>
    <property type="match status" value="1"/>
</dbReference>
<dbReference type="InterPro" id="IPR036187">
    <property type="entry name" value="DNA_mismatch_repair_MutS_sf"/>
</dbReference>
<dbReference type="NCBIfam" id="TIGR01069">
    <property type="entry name" value="mutS2"/>
    <property type="match status" value="1"/>
</dbReference>
<keyword evidence="4 7" id="KW-0067">ATP-binding</keyword>
<evidence type="ECO:0000256" key="4">
    <source>
        <dbReference type="ARBA" id="ARBA00022840"/>
    </source>
</evidence>
<keyword evidence="6 7" id="KW-0238">DNA-binding</keyword>
<evidence type="ECO:0000259" key="9">
    <source>
        <dbReference type="PROSITE" id="PS50828"/>
    </source>
</evidence>
<dbReference type="SUPFAM" id="SSF160443">
    <property type="entry name" value="SMR domain-like"/>
    <property type="match status" value="1"/>
</dbReference>
<comment type="subunit">
    <text evidence="7">Homodimer. Binds to stalled ribosomes, contacting rRNA.</text>
</comment>
<keyword evidence="3 7" id="KW-0378">Hydrolase</keyword>
<feature type="domain" description="Smr" evidence="9">
    <location>
        <begin position="751"/>
        <end position="826"/>
    </location>
</feature>
<dbReference type="GO" id="GO:0072344">
    <property type="term" value="P:rescue of stalled ribosome"/>
    <property type="evidence" value="ECO:0007669"/>
    <property type="project" value="UniProtKB-UniRule"/>
</dbReference>
<evidence type="ECO:0000256" key="1">
    <source>
        <dbReference type="ARBA" id="ARBA00022730"/>
    </source>
</evidence>
<dbReference type="InterPro" id="IPR005747">
    <property type="entry name" value="MutS2"/>
</dbReference>
<dbReference type="SMART" id="SM00534">
    <property type="entry name" value="MUTSac"/>
    <property type="match status" value="1"/>
</dbReference>
<dbReference type="EC" id="3.6.4.-" evidence="7"/>
<dbReference type="InterPro" id="IPR046893">
    <property type="entry name" value="MSSS"/>
</dbReference>
<proteinExistence type="inferred from homology"/>
<name>A0A238XMD2_9BACT</name>
<evidence type="ECO:0000313" key="11">
    <source>
        <dbReference type="Proteomes" id="UP000198310"/>
    </source>
</evidence>
<dbReference type="InterPro" id="IPR027417">
    <property type="entry name" value="P-loop_NTPase"/>
</dbReference>
<feature type="coiled-coil region" evidence="8">
    <location>
        <begin position="549"/>
        <end position="626"/>
    </location>
</feature>
<protein>
    <recommendedName>
        <fullName evidence="7">Endonuclease MutS2</fullName>
        <ecNumber evidence="7">3.1.-.-</ecNumber>
    </recommendedName>
    <alternativeName>
        <fullName evidence="7">Ribosome-associated protein quality control-upstream factor</fullName>
        <shortName evidence="7">RQC-upstream factor</shortName>
        <shortName evidence="7">RqcU</shortName>
        <ecNumber evidence="7">3.6.4.-</ecNumber>
    </alternativeName>
</protein>
<dbReference type="SUPFAM" id="SSF48334">
    <property type="entry name" value="DNA repair protein MutS, domain III"/>
    <property type="match status" value="1"/>
</dbReference>
<dbReference type="GO" id="GO:0006298">
    <property type="term" value="P:mismatch repair"/>
    <property type="evidence" value="ECO:0007669"/>
    <property type="project" value="InterPro"/>
</dbReference>
<sequence>MRSVYLRIPFRIYSPTQGIPDLILPQNFEQKIGFAQLREMLEGLCLSALGRQFVAKMTFQTKHDQLHKLLLQTDEFRQLLNSGADFPSQHYHDVHQHLVRANIPGSYLDVAAFFAVKMSLRTIREALSFFTHVEENLYPTLRLLGIGVQVDRNLLAALDKVVDDEGQVRDNASPLLSQLRQELINRQGLLRKQIAGILRHARQEGWVPEGSEPTIRGGRLVLPVIAEHKRRVKGLIHDESATGQTVYIEPEAVFELNNDIKDLENAYQRELVRILTQLTAHLRPHIPDLRKAYQYLGLLDFIRAKAQLARRLEATLPVLNPRPLIRWHRVRHPLLYLTFQAHAKDDAREVVPLDIELNPEQRILLISGPNAGGKSVSMKTVGLVQYMLQCGLLIPAGEESESGVFEDIFLDIGDEQSLENDLSTYSSHLLSMKQFVTLANKRSLVLIDEFGTGTEPSLGGAIAEAVLEQLNRARAFGVITTHYTNLKNYAERTAGIINGAMRYDPEKLQPLYRLETGKPGSSFAIEIARKIGLPKDIVERATQLVGKDKIRYDRLLEGLEKEKTELEQRTAEAAKQERRMKKAAQDYQDLKKYLDDTTLDVLREAKAKAKMLLKDTNQQIEATIQEIRLGQAEKERTKEARGKLDTFVREKLQIEPPKARGTRELADPNTLKPGDKVALLGQEGHGEIMSVKGKTAEVSFGGLKTIVKVSQLEKLTRSEIREREKEAARKAPAQHATLDITGRMSGFNTTLDLRGERAEDALNRIMAYVDDAVMLGVSEIKILHGRGNGVLRQVVRDYLHRTREVASVADEHADRGGDGATVAVLK</sequence>
<dbReference type="AlphaFoldDB" id="A0A238XMD2"/>
<dbReference type="GO" id="GO:0043023">
    <property type="term" value="F:ribosomal large subunit binding"/>
    <property type="evidence" value="ECO:0007669"/>
    <property type="project" value="UniProtKB-UniRule"/>
</dbReference>
<dbReference type="Pfam" id="PF01713">
    <property type="entry name" value="Smr"/>
    <property type="match status" value="1"/>
</dbReference>
<dbReference type="GO" id="GO:0140664">
    <property type="term" value="F:ATP-dependent DNA damage sensor activity"/>
    <property type="evidence" value="ECO:0007669"/>
    <property type="project" value="InterPro"/>
</dbReference>
<evidence type="ECO:0000256" key="2">
    <source>
        <dbReference type="ARBA" id="ARBA00022741"/>
    </source>
</evidence>
<dbReference type="SUPFAM" id="SSF52540">
    <property type="entry name" value="P-loop containing nucleoside triphosphate hydrolases"/>
    <property type="match status" value="1"/>
</dbReference>
<dbReference type="GO" id="GO:0045910">
    <property type="term" value="P:negative regulation of DNA recombination"/>
    <property type="evidence" value="ECO:0007669"/>
    <property type="project" value="InterPro"/>
</dbReference>
<comment type="function">
    <text evidence="7">Endonuclease that is involved in the suppression of homologous recombination and thus may have a key role in the control of bacterial genetic diversity.</text>
</comment>
<keyword evidence="8" id="KW-0175">Coiled coil</keyword>
<keyword evidence="11" id="KW-1185">Reference proteome</keyword>
<dbReference type="Gene3D" id="3.40.50.300">
    <property type="entry name" value="P-loop containing nucleotide triphosphate hydrolases"/>
    <property type="match status" value="1"/>
</dbReference>
<evidence type="ECO:0000256" key="5">
    <source>
        <dbReference type="ARBA" id="ARBA00022884"/>
    </source>
</evidence>
<keyword evidence="5 7" id="KW-0694">RNA-binding</keyword>
<dbReference type="GO" id="GO:0005524">
    <property type="term" value="F:ATP binding"/>
    <property type="evidence" value="ECO:0007669"/>
    <property type="project" value="UniProtKB-UniRule"/>
</dbReference>
<dbReference type="InterPro" id="IPR002625">
    <property type="entry name" value="Smr_dom"/>
</dbReference>
<keyword evidence="2 7" id="KW-0547">Nucleotide-binding</keyword>
<keyword evidence="7" id="KW-0255">Endonuclease</keyword>